<reference evidence="1 2" key="1">
    <citation type="journal article" date="2017" name="Mol. Biol. Evol.">
        <title>The 4-celled Tetrabaena socialis nuclear genome reveals the essential components for genetic control of cell number at the origin of multicellularity in the volvocine lineage.</title>
        <authorList>
            <person name="Featherston J."/>
            <person name="Arakaki Y."/>
            <person name="Hanschen E.R."/>
            <person name="Ferris P.J."/>
            <person name="Michod R.E."/>
            <person name="Olson B.J.S.C."/>
            <person name="Nozaki H."/>
            <person name="Durand P.M."/>
        </authorList>
    </citation>
    <scope>NUCLEOTIDE SEQUENCE [LARGE SCALE GENOMIC DNA]</scope>
    <source>
        <strain evidence="1 2">NIES-571</strain>
    </source>
</reference>
<gene>
    <name evidence="1" type="ORF">TSOC_014398</name>
</gene>
<comment type="caution">
    <text evidence="1">The sequence shown here is derived from an EMBL/GenBank/DDBJ whole genome shotgun (WGS) entry which is preliminary data.</text>
</comment>
<feature type="non-terminal residue" evidence="1">
    <location>
        <position position="157"/>
    </location>
</feature>
<dbReference type="AlphaFoldDB" id="A0A2J7ZHR1"/>
<name>A0A2J7ZHR1_9CHLO</name>
<proteinExistence type="predicted"/>
<sequence>EESVALVGGGEELAVCVDRLTVVFYECRCLERRLLQHPLALAAAAPLDSSPPDAAELARVRGVVAEADHPDYWFLASKDGSREAHYRGSALGVTLVHDLEPFRTAQQPPQQGQQPAFGSDLPGVVRAFRRRVDEELPGLYRWFGDASLHSTVRSLMG</sequence>
<accession>A0A2J7ZHR1</accession>
<protein>
    <submittedName>
        <fullName evidence="1">Uncharacterized protein</fullName>
    </submittedName>
</protein>
<dbReference type="Proteomes" id="UP000236333">
    <property type="component" value="Unassembled WGS sequence"/>
</dbReference>
<evidence type="ECO:0000313" key="1">
    <source>
        <dbReference type="EMBL" id="PNG99812.1"/>
    </source>
</evidence>
<evidence type="ECO:0000313" key="2">
    <source>
        <dbReference type="Proteomes" id="UP000236333"/>
    </source>
</evidence>
<feature type="non-terminal residue" evidence="1">
    <location>
        <position position="1"/>
    </location>
</feature>
<dbReference type="EMBL" id="PGGS01002107">
    <property type="protein sequence ID" value="PNG99812.1"/>
    <property type="molecule type" value="Genomic_DNA"/>
</dbReference>
<organism evidence="1 2">
    <name type="scientific">Tetrabaena socialis</name>
    <dbReference type="NCBI Taxonomy" id="47790"/>
    <lineage>
        <taxon>Eukaryota</taxon>
        <taxon>Viridiplantae</taxon>
        <taxon>Chlorophyta</taxon>
        <taxon>core chlorophytes</taxon>
        <taxon>Chlorophyceae</taxon>
        <taxon>CS clade</taxon>
        <taxon>Chlamydomonadales</taxon>
        <taxon>Tetrabaenaceae</taxon>
        <taxon>Tetrabaena</taxon>
    </lineage>
</organism>
<dbReference type="OrthoDB" id="2139710at2759"/>
<keyword evidence="2" id="KW-1185">Reference proteome</keyword>